<name>A0ABT0G2L9_9ACTN</name>
<organism evidence="1 2">
    <name type="scientific">Actinomadura luzonensis</name>
    <dbReference type="NCBI Taxonomy" id="2805427"/>
    <lineage>
        <taxon>Bacteria</taxon>
        <taxon>Bacillati</taxon>
        <taxon>Actinomycetota</taxon>
        <taxon>Actinomycetes</taxon>
        <taxon>Streptosporangiales</taxon>
        <taxon>Thermomonosporaceae</taxon>
        <taxon>Actinomadura</taxon>
    </lineage>
</organism>
<protein>
    <submittedName>
        <fullName evidence="1">Uncharacterized protein</fullName>
    </submittedName>
</protein>
<dbReference type="EMBL" id="JAKRKC020000002">
    <property type="protein sequence ID" value="MCK2218782.1"/>
    <property type="molecule type" value="Genomic_DNA"/>
</dbReference>
<proteinExistence type="predicted"/>
<keyword evidence="2" id="KW-1185">Reference proteome</keyword>
<evidence type="ECO:0000313" key="2">
    <source>
        <dbReference type="Proteomes" id="UP001317259"/>
    </source>
</evidence>
<dbReference type="RefSeq" id="WP_242382761.1">
    <property type="nucleotide sequence ID" value="NZ_JAKRKC020000002.1"/>
</dbReference>
<dbReference type="Proteomes" id="UP001317259">
    <property type="component" value="Unassembled WGS sequence"/>
</dbReference>
<gene>
    <name evidence="1" type="ORF">MF672_034050</name>
</gene>
<comment type="caution">
    <text evidence="1">The sequence shown here is derived from an EMBL/GenBank/DDBJ whole genome shotgun (WGS) entry which is preliminary data.</text>
</comment>
<evidence type="ECO:0000313" key="1">
    <source>
        <dbReference type="EMBL" id="MCK2218782.1"/>
    </source>
</evidence>
<sequence>MPLLTARPSSMAYRSDAPCPADEHLLVTLVTTWVLATGRRPPAARPGDLTAEELIEFWADDRL</sequence>
<accession>A0ABT0G2L9</accession>
<reference evidence="1 2" key="1">
    <citation type="submission" date="2022-04" db="EMBL/GenBank/DDBJ databases">
        <title>Genome draft of Actinomadura sp. ATCC 31491.</title>
        <authorList>
            <person name="Shi X."/>
            <person name="Du Y."/>
        </authorList>
    </citation>
    <scope>NUCLEOTIDE SEQUENCE [LARGE SCALE GENOMIC DNA]</scope>
    <source>
        <strain evidence="1 2">ATCC 31491</strain>
    </source>
</reference>